<evidence type="ECO:0000313" key="2">
    <source>
        <dbReference type="EMBL" id="PTQ36210.1"/>
    </source>
</evidence>
<feature type="compositionally biased region" description="Basic residues" evidence="1">
    <location>
        <begin position="104"/>
        <end position="120"/>
    </location>
</feature>
<keyword evidence="3" id="KW-1185">Reference proteome</keyword>
<dbReference type="AlphaFoldDB" id="A0A2R6WQS5"/>
<feature type="compositionally biased region" description="Basic residues" evidence="1">
    <location>
        <begin position="63"/>
        <end position="79"/>
    </location>
</feature>
<dbReference type="Gramene" id="Mp1g23530.1">
    <property type="protein sequence ID" value="Mp1g23530.1.cds"/>
    <property type="gene ID" value="Mp1g23530"/>
</dbReference>
<feature type="compositionally biased region" description="Low complexity" evidence="1">
    <location>
        <begin position="15"/>
        <end position="26"/>
    </location>
</feature>
<feature type="compositionally biased region" description="Basic and acidic residues" evidence="1">
    <location>
        <begin position="80"/>
        <end position="89"/>
    </location>
</feature>
<accession>A0A2R6WQS5</accession>
<proteinExistence type="predicted"/>
<organism evidence="2 3">
    <name type="scientific">Marchantia polymorpha</name>
    <name type="common">Common liverwort</name>
    <name type="synonym">Marchantia aquatica</name>
    <dbReference type="NCBI Taxonomy" id="3197"/>
    <lineage>
        <taxon>Eukaryota</taxon>
        <taxon>Viridiplantae</taxon>
        <taxon>Streptophyta</taxon>
        <taxon>Embryophyta</taxon>
        <taxon>Marchantiophyta</taxon>
        <taxon>Marchantiopsida</taxon>
        <taxon>Marchantiidae</taxon>
        <taxon>Marchantiales</taxon>
        <taxon>Marchantiaceae</taxon>
        <taxon>Marchantia</taxon>
    </lineage>
</organism>
<dbReference type="EMBL" id="KZ772737">
    <property type="protein sequence ID" value="PTQ36210.1"/>
    <property type="molecule type" value="Genomic_DNA"/>
</dbReference>
<protein>
    <submittedName>
        <fullName evidence="2">Uncharacterized protein</fullName>
    </submittedName>
</protein>
<evidence type="ECO:0000256" key="1">
    <source>
        <dbReference type="SAM" id="MobiDB-lite"/>
    </source>
</evidence>
<sequence length="341" mass="39616">MRTGDQSLDSDSDTDVTSSSSSSGSDFFRESSKKHGLKRKRSRSTTRDDVISSGSSSDDGDKHRKSRSSRVKGRKSSRRKEREDKEKNKDKKRRSKGSDEKHERRNRKKEKRDREKRKRRSQDPDSITEKEESSTQLLSKSPFQLANEAQLQQKALVWRNVEIAKARLASGELQKKKHEQMEMQRLYGAVDWREKKKLRAEKSRLERTIAAGRKLASIEERENARMDAFRVADCQQLKHSVKPSGEQKQHEHWQKLRLSTRIALLHLLVECHLNLPKLLGHDYRHNVRVGNLGAYSTSSLLSVCLLLACLKTFFCDVYIRTNPFLGLEKFRVKNFTLYCRS</sequence>
<feature type="compositionally biased region" description="Basic residues" evidence="1">
    <location>
        <begin position="34"/>
        <end position="44"/>
    </location>
</feature>
<feature type="compositionally biased region" description="Basic and acidic residues" evidence="1">
    <location>
        <begin position="121"/>
        <end position="133"/>
    </location>
</feature>
<reference evidence="3" key="1">
    <citation type="journal article" date="2017" name="Cell">
        <title>Insights into land plant evolution garnered from the Marchantia polymorpha genome.</title>
        <authorList>
            <person name="Bowman J.L."/>
            <person name="Kohchi T."/>
            <person name="Yamato K.T."/>
            <person name="Jenkins J."/>
            <person name="Shu S."/>
            <person name="Ishizaki K."/>
            <person name="Yamaoka S."/>
            <person name="Nishihama R."/>
            <person name="Nakamura Y."/>
            <person name="Berger F."/>
            <person name="Adam C."/>
            <person name="Aki S.S."/>
            <person name="Althoff F."/>
            <person name="Araki T."/>
            <person name="Arteaga-Vazquez M.A."/>
            <person name="Balasubrmanian S."/>
            <person name="Barry K."/>
            <person name="Bauer D."/>
            <person name="Boehm C.R."/>
            <person name="Briginshaw L."/>
            <person name="Caballero-Perez J."/>
            <person name="Catarino B."/>
            <person name="Chen F."/>
            <person name="Chiyoda S."/>
            <person name="Chovatia M."/>
            <person name="Davies K.M."/>
            <person name="Delmans M."/>
            <person name="Demura T."/>
            <person name="Dierschke T."/>
            <person name="Dolan L."/>
            <person name="Dorantes-Acosta A.E."/>
            <person name="Eklund D.M."/>
            <person name="Florent S.N."/>
            <person name="Flores-Sandoval E."/>
            <person name="Fujiyama A."/>
            <person name="Fukuzawa H."/>
            <person name="Galik B."/>
            <person name="Grimanelli D."/>
            <person name="Grimwood J."/>
            <person name="Grossniklaus U."/>
            <person name="Hamada T."/>
            <person name="Haseloff J."/>
            <person name="Hetherington A.J."/>
            <person name="Higo A."/>
            <person name="Hirakawa Y."/>
            <person name="Hundley H.N."/>
            <person name="Ikeda Y."/>
            <person name="Inoue K."/>
            <person name="Inoue S.I."/>
            <person name="Ishida S."/>
            <person name="Jia Q."/>
            <person name="Kakita M."/>
            <person name="Kanazawa T."/>
            <person name="Kawai Y."/>
            <person name="Kawashima T."/>
            <person name="Kennedy M."/>
            <person name="Kinose K."/>
            <person name="Kinoshita T."/>
            <person name="Kohara Y."/>
            <person name="Koide E."/>
            <person name="Komatsu K."/>
            <person name="Kopischke S."/>
            <person name="Kubo M."/>
            <person name="Kyozuka J."/>
            <person name="Lagercrantz U."/>
            <person name="Lin S.S."/>
            <person name="Lindquist E."/>
            <person name="Lipzen A.M."/>
            <person name="Lu C.W."/>
            <person name="De Luna E."/>
            <person name="Martienssen R.A."/>
            <person name="Minamino N."/>
            <person name="Mizutani M."/>
            <person name="Mizutani M."/>
            <person name="Mochizuki N."/>
            <person name="Monte I."/>
            <person name="Mosher R."/>
            <person name="Nagasaki H."/>
            <person name="Nakagami H."/>
            <person name="Naramoto S."/>
            <person name="Nishitani K."/>
            <person name="Ohtani M."/>
            <person name="Okamoto T."/>
            <person name="Okumura M."/>
            <person name="Phillips J."/>
            <person name="Pollak B."/>
            <person name="Reinders A."/>
            <person name="Rovekamp M."/>
            <person name="Sano R."/>
            <person name="Sawa S."/>
            <person name="Schmid M.W."/>
            <person name="Shirakawa M."/>
            <person name="Solano R."/>
            <person name="Spunde A."/>
            <person name="Suetsugu N."/>
            <person name="Sugano S."/>
            <person name="Sugiyama A."/>
            <person name="Sun R."/>
            <person name="Suzuki Y."/>
            <person name="Takenaka M."/>
            <person name="Takezawa D."/>
            <person name="Tomogane H."/>
            <person name="Tsuzuki M."/>
            <person name="Ueda T."/>
            <person name="Umeda M."/>
            <person name="Ward J.M."/>
            <person name="Watanabe Y."/>
            <person name="Yazaki K."/>
            <person name="Yokoyama R."/>
            <person name="Yoshitake Y."/>
            <person name="Yotsui I."/>
            <person name="Zachgo S."/>
            <person name="Schmutz J."/>
        </authorList>
    </citation>
    <scope>NUCLEOTIDE SEQUENCE [LARGE SCALE GENOMIC DNA]</scope>
    <source>
        <strain evidence="3">Tak-1</strain>
    </source>
</reference>
<name>A0A2R6WQS5_MARPO</name>
<dbReference type="OrthoDB" id="1937673at2759"/>
<feature type="region of interest" description="Disordered" evidence="1">
    <location>
        <begin position="1"/>
        <end position="140"/>
    </location>
</feature>
<evidence type="ECO:0000313" key="3">
    <source>
        <dbReference type="Proteomes" id="UP000244005"/>
    </source>
</evidence>
<dbReference type="Proteomes" id="UP000244005">
    <property type="component" value="Unassembled WGS sequence"/>
</dbReference>
<gene>
    <name evidence="2" type="ORF">MARPO_0065s0024</name>
</gene>